<dbReference type="EMBL" id="LSLI01000140">
    <property type="protein sequence ID" value="KXS30796.1"/>
    <property type="molecule type" value="Genomic_DNA"/>
</dbReference>
<comment type="caution">
    <text evidence="1">The sequence shown here is derived from an EMBL/GenBank/DDBJ whole genome shotgun (WGS) entry which is preliminary data.</text>
</comment>
<reference evidence="1 2" key="2">
    <citation type="submission" date="2016-03" db="EMBL/GenBank/DDBJ databases">
        <title>New uncultured bacterium of the family Gallionellaceae from acid mine drainage: description and reconstruction of genome based on metagenomic analysis of microbial community.</title>
        <authorList>
            <person name="Kadnikov V."/>
            <person name="Ivasenko D."/>
            <person name="Beletsky A."/>
            <person name="Mardanov A."/>
            <person name="Danilova E."/>
            <person name="Pimenov N."/>
            <person name="Karnachuk O."/>
            <person name="Ravin N."/>
        </authorList>
    </citation>
    <scope>NUCLEOTIDE SEQUENCE [LARGE SCALE GENOMIC DNA]</scope>
    <source>
        <strain evidence="1">ShG14-8</strain>
    </source>
</reference>
<reference evidence="1 2" key="1">
    <citation type="submission" date="2016-02" db="EMBL/GenBank/DDBJ databases">
        <authorList>
            <person name="Wen L."/>
            <person name="He K."/>
            <person name="Yang H."/>
        </authorList>
    </citation>
    <scope>NUCLEOTIDE SEQUENCE [LARGE SCALE GENOMIC DNA]</scope>
    <source>
        <strain evidence="1">ShG14-8</strain>
    </source>
</reference>
<name>A0A139BP62_9PROT</name>
<gene>
    <name evidence="1" type="ORF">AWT59_3072</name>
</gene>
<evidence type="ECO:0000313" key="1">
    <source>
        <dbReference type="EMBL" id="KXS30796.1"/>
    </source>
</evidence>
<dbReference type="Proteomes" id="UP000070578">
    <property type="component" value="Unassembled WGS sequence"/>
</dbReference>
<proteinExistence type="predicted"/>
<evidence type="ECO:0000313" key="2">
    <source>
        <dbReference type="Proteomes" id="UP000070578"/>
    </source>
</evidence>
<accession>A0A139BP62</accession>
<dbReference type="Gene3D" id="1.10.287.1080">
    <property type="entry name" value="MazG-like"/>
    <property type="match status" value="1"/>
</dbReference>
<organism evidence="1 2">
    <name type="scientific">Candidatus Gallionella acididurans</name>
    <dbReference type="NCBI Taxonomy" id="1796491"/>
    <lineage>
        <taxon>Bacteria</taxon>
        <taxon>Pseudomonadati</taxon>
        <taxon>Pseudomonadota</taxon>
        <taxon>Betaproteobacteria</taxon>
        <taxon>Nitrosomonadales</taxon>
        <taxon>Gallionellaceae</taxon>
        <taxon>Gallionella</taxon>
    </lineage>
</organism>
<dbReference type="AlphaFoldDB" id="A0A139BP62"/>
<feature type="non-terminal residue" evidence="1">
    <location>
        <position position="198"/>
    </location>
</feature>
<protein>
    <submittedName>
        <fullName evidence="1">Uncharacterized protein</fullName>
    </submittedName>
</protein>
<sequence>MPFQKSQTLNEWVVMLDAIYSGSQNYAKSPYEIHAHLTEVCGIFAKHLFKRKDITEAAKFLPKIFAWTVALLKKVHPEQGNLEDIVLRKFPNSCPYCLKKPCLCWDGEKPTLQDEQLRDAYYQRAPAMNRSVNDFQLMFREIYGTSWLSTYDPKTQSADISRRLFIRLIEEVAEVGEALRFHHLYPENLDNELSDLLV</sequence>